<evidence type="ECO:0000313" key="2">
    <source>
        <dbReference type="Proteomes" id="UP000011777"/>
    </source>
</evidence>
<comment type="caution">
    <text evidence="1">The sequence shown here is derived from an EMBL/GenBank/DDBJ whole genome shotgun (WGS) entry which is preliminary data.</text>
</comment>
<accession>M3HJK6</accession>
<dbReference type="Proteomes" id="UP000011777">
    <property type="component" value="Unassembled WGS sequence"/>
</dbReference>
<dbReference type="AlphaFoldDB" id="M3HJK6"/>
<dbReference type="HOGENOM" id="CLU_3419389_0_0_1"/>
<sequence>MVNYSDNEESVHDLLLHNKNMKYQQ</sequence>
<gene>
    <name evidence="1" type="ORF">G210_2069</name>
</gene>
<keyword evidence="2" id="KW-1185">Reference proteome</keyword>
<protein>
    <submittedName>
        <fullName evidence="1">Uncharacterized protein</fullName>
    </submittedName>
</protein>
<proteinExistence type="predicted"/>
<reference evidence="1 2" key="1">
    <citation type="submission" date="2013-02" db="EMBL/GenBank/DDBJ databases">
        <title>Genome sequence of Candida maltosa Xu316, a potential industrial strain for xylitol and ethanol production.</title>
        <authorList>
            <person name="Yu J."/>
            <person name="Wang Q."/>
            <person name="Geng X."/>
            <person name="Bao W."/>
            <person name="He P."/>
            <person name="Cai J."/>
        </authorList>
    </citation>
    <scope>NUCLEOTIDE SEQUENCE [LARGE SCALE GENOMIC DNA]</scope>
    <source>
        <strain evidence="2">Xu316</strain>
    </source>
</reference>
<name>M3HJK6_CANMX</name>
<evidence type="ECO:0000313" key="1">
    <source>
        <dbReference type="EMBL" id="EMG47542.1"/>
    </source>
</evidence>
<dbReference type="EMBL" id="AOGT01001504">
    <property type="protein sequence ID" value="EMG47542.1"/>
    <property type="molecule type" value="Genomic_DNA"/>
</dbReference>
<organism evidence="1 2">
    <name type="scientific">Candida maltosa (strain Xu316)</name>
    <name type="common">Yeast</name>
    <dbReference type="NCBI Taxonomy" id="1245528"/>
    <lineage>
        <taxon>Eukaryota</taxon>
        <taxon>Fungi</taxon>
        <taxon>Dikarya</taxon>
        <taxon>Ascomycota</taxon>
        <taxon>Saccharomycotina</taxon>
        <taxon>Pichiomycetes</taxon>
        <taxon>Debaryomycetaceae</taxon>
        <taxon>Candida/Lodderomyces clade</taxon>
        <taxon>Candida</taxon>
    </lineage>
</organism>